<evidence type="ECO:0000313" key="2">
    <source>
        <dbReference type="Proteomes" id="UP001380953"/>
    </source>
</evidence>
<sequence>MSSFTLKSGDTVALIACSDGLAPEDRSRTDALAAQLKSWGLQVEEARALFRSNGPFGGTPQERADELNRLFADPRISAIFDISGGDAANQILPFLDYDRIRNSQAAFFGLSDLSTVLNAVVARSGIRTYHYRVMNLISSQAERQKEDFYRTFFEGLPDLYNFDFEFLQGEDLNGDAVGGNLRCLLKLAGTPYWPTFTGKVLLLESLGGSAARIASLLSQLAQTGALEQCSGILLGTFTELESRGEFGLIRDLLIELTGKRGTPIVKSSQIGHGENGKCVVLG</sequence>
<accession>A0ACC6PD17</accession>
<organism evidence="1 2">
    <name type="scientific">Saccharibacillus sacchari</name>
    <dbReference type="NCBI Taxonomy" id="456493"/>
    <lineage>
        <taxon>Bacteria</taxon>
        <taxon>Bacillati</taxon>
        <taxon>Bacillota</taxon>
        <taxon>Bacilli</taxon>
        <taxon>Bacillales</taxon>
        <taxon>Paenibacillaceae</taxon>
        <taxon>Saccharibacillus</taxon>
    </lineage>
</organism>
<proteinExistence type="predicted"/>
<protein>
    <submittedName>
        <fullName evidence="1">S66 peptidase family protein</fullName>
    </submittedName>
</protein>
<evidence type="ECO:0000313" key="1">
    <source>
        <dbReference type="EMBL" id="MEJ8304702.1"/>
    </source>
</evidence>
<reference evidence="1" key="1">
    <citation type="submission" date="2024-03" db="EMBL/GenBank/DDBJ databases">
        <title>Whole genome sequecning of epiphytes from Marcgravia umbellata leaves.</title>
        <authorList>
            <person name="Kumar G."/>
            <person name="Savka M.A."/>
        </authorList>
    </citation>
    <scope>NUCLEOTIDE SEQUENCE</scope>
    <source>
        <strain evidence="1">RIT_BL5</strain>
    </source>
</reference>
<keyword evidence="2" id="KW-1185">Reference proteome</keyword>
<dbReference type="EMBL" id="JBBKAR010000033">
    <property type="protein sequence ID" value="MEJ8304702.1"/>
    <property type="molecule type" value="Genomic_DNA"/>
</dbReference>
<gene>
    <name evidence="1" type="ORF">WKI47_12410</name>
</gene>
<comment type="caution">
    <text evidence="1">The sequence shown here is derived from an EMBL/GenBank/DDBJ whole genome shotgun (WGS) entry which is preliminary data.</text>
</comment>
<name>A0ACC6PD17_9BACL</name>
<dbReference type="Proteomes" id="UP001380953">
    <property type="component" value="Unassembled WGS sequence"/>
</dbReference>